<evidence type="ECO:0000313" key="2">
    <source>
        <dbReference type="EMBL" id="KAH0853820.1"/>
    </source>
</evidence>
<proteinExistence type="predicted"/>
<protein>
    <submittedName>
        <fullName evidence="2">Uncharacterized protein</fullName>
    </submittedName>
</protein>
<feature type="transmembrane region" description="Helical" evidence="1">
    <location>
        <begin position="63"/>
        <end position="88"/>
    </location>
</feature>
<reference evidence="2 3" key="1">
    <citation type="submission" date="2021-05" db="EMBL/GenBank/DDBJ databases">
        <title>Genome Assembly of Synthetic Allotetraploid Brassica napus Reveals Homoeologous Exchanges between Subgenomes.</title>
        <authorList>
            <person name="Davis J.T."/>
        </authorList>
    </citation>
    <scope>NUCLEOTIDE SEQUENCE [LARGE SCALE GENOMIC DNA]</scope>
    <source>
        <strain evidence="3">cv. Da-Ae</strain>
        <tissue evidence="2">Seedling</tissue>
    </source>
</reference>
<organism evidence="2 3">
    <name type="scientific">Brassica napus</name>
    <name type="common">Rape</name>
    <dbReference type="NCBI Taxonomy" id="3708"/>
    <lineage>
        <taxon>Eukaryota</taxon>
        <taxon>Viridiplantae</taxon>
        <taxon>Streptophyta</taxon>
        <taxon>Embryophyta</taxon>
        <taxon>Tracheophyta</taxon>
        <taxon>Spermatophyta</taxon>
        <taxon>Magnoliopsida</taxon>
        <taxon>eudicotyledons</taxon>
        <taxon>Gunneridae</taxon>
        <taxon>Pentapetalae</taxon>
        <taxon>rosids</taxon>
        <taxon>malvids</taxon>
        <taxon>Brassicales</taxon>
        <taxon>Brassicaceae</taxon>
        <taxon>Brassiceae</taxon>
        <taxon>Brassica</taxon>
    </lineage>
</organism>
<comment type="caution">
    <text evidence="2">The sequence shown here is derived from an EMBL/GenBank/DDBJ whole genome shotgun (WGS) entry which is preliminary data.</text>
</comment>
<keyword evidence="1" id="KW-0812">Transmembrane</keyword>
<feature type="non-terminal residue" evidence="2">
    <location>
        <position position="1"/>
    </location>
</feature>
<evidence type="ECO:0000256" key="1">
    <source>
        <dbReference type="SAM" id="Phobius"/>
    </source>
</evidence>
<sequence length="91" mass="10192">REVAIKYSRRNENIDPLRVVVKPLGSSSSQKLIVAFLRLFCSTGAATSAYLQQWTICLGISLSISFCFFTLCIMFFVLFLGSLCWMLLSAV</sequence>
<gene>
    <name evidence="2" type="ORF">HID58_092853</name>
</gene>
<keyword evidence="3" id="KW-1185">Reference proteome</keyword>
<keyword evidence="1" id="KW-0472">Membrane</keyword>
<accession>A0ABQ7XCZ1</accession>
<evidence type="ECO:0000313" key="3">
    <source>
        <dbReference type="Proteomes" id="UP000824890"/>
    </source>
</evidence>
<dbReference type="Proteomes" id="UP000824890">
    <property type="component" value="Unassembled WGS sequence"/>
</dbReference>
<dbReference type="EMBL" id="JAGKQM010000670">
    <property type="protein sequence ID" value="KAH0853820.1"/>
    <property type="molecule type" value="Genomic_DNA"/>
</dbReference>
<name>A0ABQ7XCZ1_BRANA</name>
<keyword evidence="1" id="KW-1133">Transmembrane helix</keyword>